<comment type="caution">
    <text evidence="4">The sequence shown here is derived from an EMBL/GenBank/DDBJ whole genome shotgun (WGS) entry which is preliminary data.</text>
</comment>
<feature type="domain" description="TtsA-like Glycoside hydrolase family 108" evidence="2">
    <location>
        <begin position="31"/>
        <end position="103"/>
    </location>
</feature>
<dbReference type="InterPro" id="IPR023346">
    <property type="entry name" value="Lysozyme-like_dom_sf"/>
</dbReference>
<dbReference type="SUPFAM" id="SSF53955">
    <property type="entry name" value="Lysozyme-like"/>
    <property type="match status" value="1"/>
</dbReference>
<dbReference type="Gene3D" id="1.20.141.10">
    <property type="entry name" value="Chitosanase, subunit A, domain 1"/>
    <property type="match status" value="1"/>
</dbReference>
<organism evidence="4">
    <name type="scientific">marine sediment metagenome</name>
    <dbReference type="NCBI Taxonomy" id="412755"/>
    <lineage>
        <taxon>unclassified sequences</taxon>
        <taxon>metagenomes</taxon>
        <taxon>ecological metagenomes</taxon>
    </lineage>
</organism>
<accession>A0A0F9UAY4</accession>
<reference evidence="4" key="1">
    <citation type="journal article" date="2015" name="Nature">
        <title>Complex archaea that bridge the gap between prokaryotes and eukaryotes.</title>
        <authorList>
            <person name="Spang A."/>
            <person name="Saw J.H."/>
            <person name="Jorgensen S.L."/>
            <person name="Zaremba-Niedzwiedzka K."/>
            <person name="Martijn J."/>
            <person name="Lind A.E."/>
            <person name="van Eijk R."/>
            <person name="Schleper C."/>
            <person name="Guy L."/>
            <person name="Ettema T.J."/>
        </authorList>
    </citation>
    <scope>NUCLEOTIDE SEQUENCE</scope>
</reference>
<evidence type="ECO:0000256" key="1">
    <source>
        <dbReference type="SAM" id="MobiDB-lite"/>
    </source>
</evidence>
<evidence type="ECO:0000259" key="2">
    <source>
        <dbReference type="Pfam" id="PF05838"/>
    </source>
</evidence>
<dbReference type="Pfam" id="PF05838">
    <property type="entry name" value="Glyco_hydro_108"/>
    <property type="match status" value="1"/>
</dbReference>
<protein>
    <submittedName>
        <fullName evidence="4">Uncharacterized protein</fullName>
    </submittedName>
</protein>
<dbReference type="InterPro" id="IPR018537">
    <property type="entry name" value="Peptidoglycan-bd_3"/>
</dbReference>
<dbReference type="InterPro" id="IPR008565">
    <property type="entry name" value="TtsA-like_GH18_dom"/>
</dbReference>
<feature type="domain" description="Peptidoglycan binding" evidence="3">
    <location>
        <begin position="107"/>
        <end position="188"/>
    </location>
</feature>
<name>A0A0F9UAY4_9ZZZZ</name>
<dbReference type="EMBL" id="LAZR01000763">
    <property type="protein sequence ID" value="KKN58436.1"/>
    <property type="molecule type" value="Genomic_DNA"/>
</dbReference>
<proteinExistence type="predicted"/>
<sequence length="189" mass="21169">MADLSPALRRTLANEGVRFDEQDQPIPGKTGYVNHPADPGDETNYGITKAVAIENGYDGPLPEIPYTTVLDIYRKQYWDKMWGDRIPSQRIAEKLFDVGVNCGMGTAVRFLQVTLTVLNKDDRLYPDLHIDGGMGPMTLAALKVLLAASCYEEAILKNVNGLQVHRYTDLCLRKPSLRAFQLGWLNRTD</sequence>
<dbReference type="CDD" id="cd13926">
    <property type="entry name" value="N-acetylmuramidase_GH108"/>
    <property type="match status" value="1"/>
</dbReference>
<gene>
    <name evidence="4" type="ORF">LCGC14_0552490</name>
</gene>
<dbReference type="Pfam" id="PF09374">
    <property type="entry name" value="PG_binding_3"/>
    <property type="match status" value="1"/>
</dbReference>
<evidence type="ECO:0000313" key="4">
    <source>
        <dbReference type="EMBL" id="KKN58436.1"/>
    </source>
</evidence>
<evidence type="ECO:0000259" key="3">
    <source>
        <dbReference type="Pfam" id="PF09374"/>
    </source>
</evidence>
<feature type="region of interest" description="Disordered" evidence="1">
    <location>
        <begin position="13"/>
        <end position="39"/>
    </location>
</feature>
<dbReference type="AlphaFoldDB" id="A0A0F9UAY4"/>